<protein>
    <submittedName>
        <fullName evidence="1">Uncharacterized protein</fullName>
    </submittedName>
</protein>
<accession>A0A2T9Z8Q0</accession>
<keyword evidence="2" id="KW-1185">Reference proteome</keyword>
<dbReference type="AlphaFoldDB" id="A0A2T9Z8Q0"/>
<gene>
    <name evidence="1" type="ORF">BB560_004622</name>
</gene>
<organism evidence="1 2">
    <name type="scientific">Smittium megazygosporum</name>
    <dbReference type="NCBI Taxonomy" id="133381"/>
    <lineage>
        <taxon>Eukaryota</taxon>
        <taxon>Fungi</taxon>
        <taxon>Fungi incertae sedis</taxon>
        <taxon>Zoopagomycota</taxon>
        <taxon>Kickxellomycotina</taxon>
        <taxon>Harpellomycetes</taxon>
        <taxon>Harpellales</taxon>
        <taxon>Legeriomycetaceae</taxon>
        <taxon>Smittium</taxon>
    </lineage>
</organism>
<sequence>MTSSTEGVIGIAAKISKSTNIDATNIDSPSLTGNVNGSVPSNYKNLINKLVQIFSTINEKCANTQMCLVVKDPSPEKIYDVFIPMDKAYPECLIKPNQGTIAPRGQT</sequence>
<comment type="caution">
    <text evidence="1">The sequence shown here is derived from an EMBL/GenBank/DDBJ whole genome shotgun (WGS) entry which is preliminary data.</text>
</comment>
<dbReference type="Proteomes" id="UP000245609">
    <property type="component" value="Unassembled WGS sequence"/>
</dbReference>
<name>A0A2T9Z8Q0_9FUNG</name>
<reference evidence="1 2" key="1">
    <citation type="journal article" date="2018" name="MBio">
        <title>Comparative Genomics Reveals the Core Gene Toolbox for the Fungus-Insect Symbiosis.</title>
        <authorList>
            <person name="Wang Y."/>
            <person name="Stata M."/>
            <person name="Wang W."/>
            <person name="Stajich J.E."/>
            <person name="White M.M."/>
            <person name="Moncalvo J.M."/>
        </authorList>
    </citation>
    <scope>NUCLEOTIDE SEQUENCE [LARGE SCALE GENOMIC DNA]</scope>
    <source>
        <strain evidence="1 2">SC-DP-2</strain>
    </source>
</reference>
<proteinExistence type="predicted"/>
<dbReference type="EMBL" id="MBFS01001468">
    <property type="protein sequence ID" value="PVV00976.1"/>
    <property type="molecule type" value="Genomic_DNA"/>
</dbReference>
<evidence type="ECO:0000313" key="1">
    <source>
        <dbReference type="EMBL" id="PVV00976.1"/>
    </source>
</evidence>
<evidence type="ECO:0000313" key="2">
    <source>
        <dbReference type="Proteomes" id="UP000245609"/>
    </source>
</evidence>